<dbReference type="Proteomes" id="UP000636960">
    <property type="component" value="Unassembled WGS sequence"/>
</dbReference>
<sequence length="209" mass="21478">MGMTTAPLAHTDVIVLDYLAALWAQSEDLSPELRDELMSTVADYIAARRASAVEPIEDAASIIGRLGPPESLVAAARRGNLPPHIRLPALIAPPPVPRLVRTTTAGGAPEYAAIGLLTAGAVVLPVISPVAGMLMVTASPHWTVAAKATGWIVTAGSCAAAAMLMVFLVAAMPFYGEGVAVLMYLLLCGGSVGAGIYLLNQLRRGGQAG</sequence>
<feature type="transmembrane region" description="Helical" evidence="1">
    <location>
        <begin position="181"/>
        <end position="199"/>
    </location>
</feature>
<gene>
    <name evidence="2" type="ORF">Ari01nite_48050</name>
</gene>
<dbReference type="Pfam" id="PF22564">
    <property type="entry name" value="HAAS"/>
    <property type="match status" value="1"/>
</dbReference>
<evidence type="ECO:0000313" key="2">
    <source>
        <dbReference type="EMBL" id="GIE97340.1"/>
    </source>
</evidence>
<comment type="caution">
    <text evidence="2">The sequence shown here is derived from an EMBL/GenBank/DDBJ whole genome shotgun (WGS) entry which is preliminary data.</text>
</comment>
<dbReference type="AlphaFoldDB" id="A0A919MYQ7"/>
<feature type="transmembrane region" description="Helical" evidence="1">
    <location>
        <begin position="148"/>
        <end position="175"/>
    </location>
</feature>
<keyword evidence="1" id="KW-0472">Membrane</keyword>
<protein>
    <submittedName>
        <fullName evidence="2">Uncharacterized protein</fullName>
    </submittedName>
</protein>
<keyword evidence="1" id="KW-0812">Transmembrane</keyword>
<name>A0A919MYQ7_9ACTN</name>
<keyword evidence="3" id="KW-1185">Reference proteome</keyword>
<proteinExistence type="predicted"/>
<reference evidence="2" key="1">
    <citation type="submission" date="2021-01" db="EMBL/GenBank/DDBJ databases">
        <title>Whole genome shotgun sequence of Actinoplanes rishiriensis NBRC 108556.</title>
        <authorList>
            <person name="Komaki H."/>
            <person name="Tamura T."/>
        </authorList>
    </citation>
    <scope>NUCLEOTIDE SEQUENCE</scope>
    <source>
        <strain evidence="2">NBRC 108556</strain>
    </source>
</reference>
<accession>A0A919MYQ7</accession>
<feature type="transmembrane region" description="Helical" evidence="1">
    <location>
        <begin position="111"/>
        <end position="136"/>
    </location>
</feature>
<evidence type="ECO:0000256" key="1">
    <source>
        <dbReference type="SAM" id="Phobius"/>
    </source>
</evidence>
<keyword evidence="1" id="KW-1133">Transmembrane helix</keyword>
<dbReference type="EMBL" id="BOMV01000056">
    <property type="protein sequence ID" value="GIE97340.1"/>
    <property type="molecule type" value="Genomic_DNA"/>
</dbReference>
<organism evidence="2 3">
    <name type="scientific">Paractinoplanes rishiriensis</name>
    <dbReference type="NCBI Taxonomy" id="1050105"/>
    <lineage>
        <taxon>Bacteria</taxon>
        <taxon>Bacillati</taxon>
        <taxon>Actinomycetota</taxon>
        <taxon>Actinomycetes</taxon>
        <taxon>Micromonosporales</taxon>
        <taxon>Micromonosporaceae</taxon>
        <taxon>Paractinoplanes</taxon>
    </lineage>
</organism>
<evidence type="ECO:0000313" key="3">
    <source>
        <dbReference type="Proteomes" id="UP000636960"/>
    </source>
</evidence>